<evidence type="ECO:0000313" key="11">
    <source>
        <dbReference type="Ensembl" id="ENSEBUP00000008220.1"/>
    </source>
</evidence>
<evidence type="ECO:0000256" key="6">
    <source>
        <dbReference type="ARBA" id="ARBA00022989"/>
    </source>
</evidence>
<evidence type="ECO:0000256" key="5">
    <source>
        <dbReference type="ARBA" id="ARBA00022968"/>
    </source>
</evidence>
<dbReference type="PANTHER" id="PTHR14647:SF57">
    <property type="entry name" value="GALACTOSE-3-O-SULFOTRANSFERASE 4"/>
    <property type="match status" value="1"/>
</dbReference>
<dbReference type="SUPFAM" id="SSF52540">
    <property type="entry name" value="P-loop containing nucleoside triphosphate hydrolases"/>
    <property type="match status" value="1"/>
</dbReference>
<feature type="transmembrane region" description="Helical" evidence="10">
    <location>
        <begin position="52"/>
        <end position="70"/>
    </location>
</feature>
<dbReference type="Gene3D" id="3.40.50.300">
    <property type="entry name" value="P-loop containing nucleotide triphosphate hydrolases"/>
    <property type="match status" value="1"/>
</dbReference>
<evidence type="ECO:0000256" key="4">
    <source>
        <dbReference type="ARBA" id="ARBA00022692"/>
    </source>
</evidence>
<accession>A0A8C4Q0Q3</accession>
<dbReference type="Proteomes" id="UP000694388">
    <property type="component" value="Unplaced"/>
</dbReference>
<name>A0A8C4Q0Q3_EPTBU</name>
<evidence type="ECO:0000256" key="7">
    <source>
        <dbReference type="ARBA" id="ARBA00023034"/>
    </source>
</evidence>
<sequence length="495" mass="56318">MATLMSGPTSRRIRSFVFMTTNAENPASQSCVLLKCAGQLCTAMRICRRHHCLIIVAFGATILTFIALYHDLTSELVGGPQHMAADSVSVILGNESQGKGSTINTTSLRGHGMNHLVLQSKIPAGQKITKVWPEKCKARHHIMFLKTHKTAGSTVLNVLYRYGDHWNLSFALPVHYQFGYPSLFRATWVKGHDTGQRFDLMCNHMRFRLSEVKKVMHPDTFFFTILRHPVEVAASAFSYYKSTASAFRNVSSLDSFMQNPLHFFHPGAQGNNYARNLMWFDLGLDPHKKPTQTELQKIFTSLDNIFGIVLLADYFDESMVLLRHALCWPLDDVVTFKLNSRSNASMAAISQETAVRLRQWNSLDWALYFHFNTSFWHHAARFGLARLDAEVQELRARKKVLAAHCLQGSAVEGRIINDKRFRPFQLGSVQILGYNLKPGLSREEFTRCSRFILPELQYKDRIYVRQFPSKAQARINWNHTIGSPLRRPPVGKAKA</sequence>
<dbReference type="PANTHER" id="PTHR14647">
    <property type="entry name" value="GALACTOSE-3-O-SULFOTRANSFERASE"/>
    <property type="match status" value="1"/>
</dbReference>
<comment type="similarity">
    <text evidence="2">Belongs to the galactose-3-O-sulfotransferase family.</text>
</comment>
<dbReference type="AlphaFoldDB" id="A0A8C4Q0Q3"/>
<dbReference type="Pfam" id="PF06990">
    <property type="entry name" value="Gal-3-0_sulfotr"/>
    <property type="match status" value="1"/>
</dbReference>
<dbReference type="GO" id="GO:0009247">
    <property type="term" value="P:glycolipid biosynthetic process"/>
    <property type="evidence" value="ECO:0007669"/>
    <property type="project" value="InterPro"/>
</dbReference>
<dbReference type="Ensembl" id="ENSEBUT00000008715.1">
    <property type="protein sequence ID" value="ENSEBUP00000008220.1"/>
    <property type="gene ID" value="ENSEBUG00000005337.1"/>
</dbReference>
<dbReference type="GO" id="GO:0000139">
    <property type="term" value="C:Golgi membrane"/>
    <property type="evidence" value="ECO:0007669"/>
    <property type="project" value="UniProtKB-SubCell"/>
</dbReference>
<keyword evidence="3" id="KW-0808">Transferase</keyword>
<evidence type="ECO:0000256" key="8">
    <source>
        <dbReference type="ARBA" id="ARBA00023136"/>
    </source>
</evidence>
<keyword evidence="8 10" id="KW-0472">Membrane</keyword>
<dbReference type="InterPro" id="IPR009729">
    <property type="entry name" value="Gal-3-0_sulfotransfrase"/>
</dbReference>
<protein>
    <submittedName>
        <fullName evidence="11">Galactose-3-O-sulfotransferase 4</fullName>
    </submittedName>
</protein>
<evidence type="ECO:0000256" key="3">
    <source>
        <dbReference type="ARBA" id="ARBA00022679"/>
    </source>
</evidence>
<dbReference type="GO" id="GO:0001733">
    <property type="term" value="F:galactosylceramide sulfotransferase activity"/>
    <property type="evidence" value="ECO:0007669"/>
    <property type="project" value="InterPro"/>
</dbReference>
<keyword evidence="6 10" id="KW-1133">Transmembrane helix</keyword>
<evidence type="ECO:0000256" key="2">
    <source>
        <dbReference type="ARBA" id="ARBA00008124"/>
    </source>
</evidence>
<evidence type="ECO:0000256" key="10">
    <source>
        <dbReference type="SAM" id="Phobius"/>
    </source>
</evidence>
<organism evidence="11 12">
    <name type="scientific">Eptatretus burgeri</name>
    <name type="common">Inshore hagfish</name>
    <dbReference type="NCBI Taxonomy" id="7764"/>
    <lineage>
        <taxon>Eukaryota</taxon>
        <taxon>Metazoa</taxon>
        <taxon>Chordata</taxon>
        <taxon>Craniata</taxon>
        <taxon>Vertebrata</taxon>
        <taxon>Cyclostomata</taxon>
        <taxon>Myxini</taxon>
        <taxon>Myxiniformes</taxon>
        <taxon>Myxinidae</taxon>
        <taxon>Eptatretinae</taxon>
        <taxon>Eptatretus</taxon>
    </lineage>
</organism>
<keyword evidence="12" id="KW-1185">Reference proteome</keyword>
<proteinExistence type="inferred from homology"/>
<evidence type="ECO:0000313" key="12">
    <source>
        <dbReference type="Proteomes" id="UP000694388"/>
    </source>
</evidence>
<keyword evidence="4 10" id="KW-0812">Transmembrane</keyword>
<dbReference type="GeneTree" id="ENSGT00950000182923"/>
<evidence type="ECO:0000256" key="9">
    <source>
        <dbReference type="ARBA" id="ARBA00023180"/>
    </source>
</evidence>
<keyword evidence="7" id="KW-0333">Golgi apparatus</keyword>
<reference evidence="11" key="2">
    <citation type="submission" date="2025-09" db="UniProtKB">
        <authorList>
            <consortium name="Ensembl"/>
        </authorList>
    </citation>
    <scope>IDENTIFICATION</scope>
</reference>
<keyword evidence="5" id="KW-0735">Signal-anchor</keyword>
<keyword evidence="9" id="KW-0325">Glycoprotein</keyword>
<dbReference type="InterPro" id="IPR027417">
    <property type="entry name" value="P-loop_NTPase"/>
</dbReference>
<reference evidence="11" key="1">
    <citation type="submission" date="2025-08" db="UniProtKB">
        <authorList>
            <consortium name="Ensembl"/>
        </authorList>
    </citation>
    <scope>IDENTIFICATION</scope>
</reference>
<evidence type="ECO:0000256" key="1">
    <source>
        <dbReference type="ARBA" id="ARBA00004323"/>
    </source>
</evidence>
<comment type="subcellular location">
    <subcellularLocation>
        <location evidence="1">Golgi apparatus membrane</location>
        <topology evidence="1">Single-pass type II membrane protein</topology>
    </subcellularLocation>
</comment>